<dbReference type="OMA" id="HYQREES"/>
<dbReference type="CDD" id="cd01650">
    <property type="entry name" value="RT_nLTR_like"/>
    <property type="match status" value="1"/>
</dbReference>
<dbReference type="PANTHER" id="PTHR47027:SF20">
    <property type="entry name" value="REVERSE TRANSCRIPTASE-LIKE PROTEIN WITH RNA-DIRECTED DNA POLYMERASE DOMAIN"/>
    <property type="match status" value="1"/>
</dbReference>
<dbReference type="WBParaSite" id="ACOC_0001236401-mRNA-1">
    <property type="protein sequence ID" value="ACOC_0001236401-mRNA-1"/>
    <property type="gene ID" value="ACOC_0001236401"/>
</dbReference>
<dbReference type="AlphaFoldDB" id="A0A0R3Q0D0"/>
<dbReference type="OrthoDB" id="6774867at2759"/>
<dbReference type="Proteomes" id="UP000267027">
    <property type="component" value="Unassembled WGS sequence"/>
</dbReference>
<dbReference type="PANTHER" id="PTHR47027">
    <property type="entry name" value="REVERSE TRANSCRIPTASE DOMAIN-CONTAINING PROTEIN"/>
    <property type="match status" value="1"/>
</dbReference>
<dbReference type="Pfam" id="PF00078">
    <property type="entry name" value="RVT_1"/>
    <property type="match status" value="1"/>
</dbReference>
<organism evidence="4">
    <name type="scientific">Angiostrongylus costaricensis</name>
    <name type="common">Nematode worm</name>
    <dbReference type="NCBI Taxonomy" id="334426"/>
    <lineage>
        <taxon>Eukaryota</taxon>
        <taxon>Metazoa</taxon>
        <taxon>Ecdysozoa</taxon>
        <taxon>Nematoda</taxon>
        <taxon>Chromadorea</taxon>
        <taxon>Rhabditida</taxon>
        <taxon>Rhabditina</taxon>
        <taxon>Rhabditomorpha</taxon>
        <taxon>Strongyloidea</taxon>
        <taxon>Metastrongylidae</taxon>
        <taxon>Angiostrongylus</taxon>
    </lineage>
</organism>
<reference evidence="4" key="1">
    <citation type="submission" date="2017-02" db="UniProtKB">
        <authorList>
            <consortium name="WormBaseParasite"/>
        </authorList>
    </citation>
    <scope>IDENTIFICATION</scope>
</reference>
<evidence type="ECO:0000313" key="2">
    <source>
        <dbReference type="EMBL" id="VDM63950.1"/>
    </source>
</evidence>
<evidence type="ECO:0000313" key="3">
    <source>
        <dbReference type="Proteomes" id="UP000267027"/>
    </source>
</evidence>
<feature type="domain" description="Reverse transcriptase" evidence="1">
    <location>
        <begin position="76"/>
        <end position="164"/>
    </location>
</feature>
<evidence type="ECO:0000313" key="4">
    <source>
        <dbReference type="WBParaSite" id="ACOC_0001236401-mRNA-1"/>
    </source>
</evidence>
<proteinExistence type="predicted"/>
<protein>
    <submittedName>
        <fullName evidence="4">Reverse transcriptase domain-containing protein</fullName>
    </submittedName>
</protein>
<gene>
    <name evidence="2" type="ORF">ACOC_LOCUS12365</name>
</gene>
<sequence length="279" mass="32082">MKENGYIIPPVLPSEVRYAASSTKNRTTFGPDRITGKHLAVLINSPARLFTCHLSEWTVPIQIYTSKAVLLFKKGDQHDNGNYRLICLLSFVYKPSTRVILNRIDRTLDEVQSSEQERFRKAFSTMDNIHKKTRLTGVSRQHKRSLYLTFINSSKAFDSAEREEEEVMKVLDSQCVNKNFIRTFRHLHYPLFVADIVLITPTISQAEYMLTDFDKACGKMGLRLNLTKTMFMKNGLVSYAPFTLNGTNISVCSSYIYLGWEMNMLNDLTPELSRRKRAA</sequence>
<keyword evidence="3" id="KW-1185">Reference proteome</keyword>
<evidence type="ECO:0000259" key="1">
    <source>
        <dbReference type="Pfam" id="PF00078"/>
    </source>
</evidence>
<accession>A0A0R3Q0D0</accession>
<reference evidence="2 3" key="2">
    <citation type="submission" date="2018-11" db="EMBL/GenBank/DDBJ databases">
        <authorList>
            <consortium name="Pathogen Informatics"/>
        </authorList>
    </citation>
    <scope>NUCLEOTIDE SEQUENCE [LARGE SCALE GENOMIC DNA]</scope>
    <source>
        <strain evidence="2 3">Costa Rica</strain>
    </source>
</reference>
<dbReference type="InterPro" id="IPR000477">
    <property type="entry name" value="RT_dom"/>
</dbReference>
<dbReference type="EMBL" id="UYYA01005005">
    <property type="protein sequence ID" value="VDM63950.1"/>
    <property type="molecule type" value="Genomic_DNA"/>
</dbReference>
<name>A0A0R3Q0D0_ANGCS</name>